<dbReference type="InterPro" id="IPR009723">
    <property type="entry name" value="Pop1_N"/>
</dbReference>
<dbReference type="GeneID" id="34526475"/>
<evidence type="ECO:0000259" key="5">
    <source>
        <dbReference type="Pfam" id="PF08170"/>
    </source>
</evidence>
<keyword evidence="8" id="KW-1185">Reference proteome</keyword>
<evidence type="ECO:0000259" key="4">
    <source>
        <dbReference type="Pfam" id="PF06978"/>
    </source>
</evidence>
<dbReference type="PANTHER" id="PTHR22731">
    <property type="entry name" value="RIBONUCLEASES P/MRP PROTEIN SUBUNIT POP1"/>
    <property type="match status" value="1"/>
</dbReference>
<dbReference type="HOGENOM" id="CLU_007205_0_1_1"/>
<dbReference type="RefSeq" id="XP_022465006.1">
    <property type="nucleotide sequence ID" value="XM_022608517.1"/>
</dbReference>
<dbReference type="eggNOG" id="KOG3322">
    <property type="taxonomic scope" value="Eukaryota"/>
</dbReference>
<name>J7R7B8_HUIN7</name>
<accession>J7R7B8</accession>
<evidence type="ECO:0000313" key="8">
    <source>
        <dbReference type="Proteomes" id="UP000006310"/>
    </source>
</evidence>
<evidence type="ECO:0000256" key="3">
    <source>
        <dbReference type="ARBA" id="ARBA00023242"/>
    </source>
</evidence>
<dbReference type="OrthoDB" id="442863at2759"/>
<dbReference type="Pfam" id="PF08170">
    <property type="entry name" value="POPLD"/>
    <property type="match status" value="1"/>
</dbReference>
<dbReference type="InterPro" id="IPR012590">
    <property type="entry name" value="POPLD_dom"/>
</dbReference>
<comment type="subcellular location">
    <subcellularLocation>
        <location evidence="1">Nucleus</location>
    </subcellularLocation>
</comment>
<dbReference type="GO" id="GO:0004526">
    <property type="term" value="F:ribonuclease P activity"/>
    <property type="evidence" value="ECO:0007669"/>
    <property type="project" value="EnsemblFungi"/>
</dbReference>
<dbReference type="KEGG" id="kng:KNAG_0F00910"/>
<gene>
    <name evidence="7" type="primary">KNAG0F00910</name>
    <name evidence="7" type="ordered locus">KNAG_0F00910</name>
</gene>
<sequence length="811" mass="92922">MIRVDQFINSRQFEIKQLQFAMQSSKTASATRVFQALPRKLRRRTASHNVKRIPKRMRNRALREMQKNEQIQTVKKGSTTSNKLKKHNGLTPAKLYKAKMAVKLLRLASKSTSMKLALPNEAVASKYNLRQRIKSLQKLIKEARNNGPDVKTVNNSLGNYDNTGINALAPIPKGRIKYCKRQRTFTWLPTHIWNAKRSHMMKRWGFSIPWSPTQKCFKLTHNIGGKHATSDGALCMDTSFIGTMTIRDLDPSGSNLKNLVKAMTKGRGLLNKFFKSKNLFEGLMHDWDSEDKNIVIGPCDMLWLSGNSILLRLHPALYPIVFNKLIQSYTSKLSIEDCRYSIASITIRGAKALTALSSVVRSHATSQSFEQFMKIRKITDETVLPSKCMFAFEAIDPRHLASPKMINSQKCNKPLTVDEILALQNKFPQDEFNSVLSKLTTVEGRETSYKNQNTLKQLARRRRQLLTKEQPKTAVPFDKDQDPTIPLLIMRRPKNEDWVVLLPWFWHLPFWYQLNRISRVYHSGLRQTQQLAYESGKLYFPDDYPFTHEGEMENAVYKRQARKNKWVKKPLGKRINFAKLEDIHLSELPAISGEIGDYFSCDWKLLQIINNGVVYLKQSNEGTLPMICPNKTTQFDDCKGRMVNYFNDVLEVYKDIVANKFEINSTTQGPSIELSKNIDPIKNYSITTISEISEKPIPVTPIVCHLVRRGHPKDNARIYRIPETDTEYWMKVAKGVYKSDGRLDNDTEVPLPQISDLIGYITSGTYHFGEGKGVGNGFVTTVITDTLPQYVLLRNVGTNIYRLAKCTKIKL</sequence>
<dbReference type="PANTHER" id="PTHR22731:SF3">
    <property type="entry name" value="RIBONUCLEASES P_MRP PROTEIN SUBUNIT POP1"/>
    <property type="match status" value="1"/>
</dbReference>
<evidence type="ECO:0000256" key="1">
    <source>
        <dbReference type="ARBA" id="ARBA00004123"/>
    </source>
</evidence>
<feature type="domain" description="Pop1 N-terminal" evidence="4">
    <location>
        <begin position="7"/>
        <end position="247"/>
    </location>
</feature>
<organism evidence="7 8">
    <name type="scientific">Huiozyma naganishii (strain ATCC MYA-139 / BCRC 22969 / CBS 8797 / KCTC 17520 / NBRC 10181 / NCYC 3082 / Yp74L-3)</name>
    <name type="common">Yeast</name>
    <name type="synonym">Kazachstania naganishii</name>
    <dbReference type="NCBI Taxonomy" id="1071383"/>
    <lineage>
        <taxon>Eukaryota</taxon>
        <taxon>Fungi</taxon>
        <taxon>Dikarya</taxon>
        <taxon>Ascomycota</taxon>
        <taxon>Saccharomycotina</taxon>
        <taxon>Saccharomycetes</taxon>
        <taxon>Saccharomycetales</taxon>
        <taxon>Saccharomycetaceae</taxon>
        <taxon>Huiozyma</taxon>
    </lineage>
</organism>
<evidence type="ECO:0000313" key="7">
    <source>
        <dbReference type="EMBL" id="CCK70760.1"/>
    </source>
</evidence>
<evidence type="ECO:0000259" key="6">
    <source>
        <dbReference type="Pfam" id="PF22770"/>
    </source>
</evidence>
<dbReference type="OMA" id="WNAKRSH"/>
<dbReference type="Proteomes" id="UP000006310">
    <property type="component" value="Chromosome 6"/>
</dbReference>
<evidence type="ECO:0000256" key="2">
    <source>
        <dbReference type="ARBA" id="ARBA00022694"/>
    </source>
</evidence>
<dbReference type="GO" id="GO:0005697">
    <property type="term" value="C:telomerase holoenzyme complex"/>
    <property type="evidence" value="ECO:0007669"/>
    <property type="project" value="EnsemblFungi"/>
</dbReference>
<dbReference type="InterPro" id="IPR055079">
    <property type="entry name" value="POP1_C"/>
</dbReference>
<dbReference type="GO" id="GO:0001682">
    <property type="term" value="P:tRNA 5'-leader removal"/>
    <property type="evidence" value="ECO:0007669"/>
    <property type="project" value="EnsemblFungi"/>
</dbReference>
<dbReference type="GO" id="GO:0000294">
    <property type="term" value="P:nuclear-transcribed mRNA catabolic process, RNase MRP-dependent"/>
    <property type="evidence" value="ECO:0007669"/>
    <property type="project" value="EnsemblFungi"/>
</dbReference>
<feature type="domain" description="POPLD" evidence="5">
    <location>
        <begin position="497"/>
        <end position="603"/>
    </location>
</feature>
<keyword evidence="2" id="KW-0819">tRNA processing</keyword>
<dbReference type="GO" id="GO:0000171">
    <property type="term" value="F:ribonuclease MRP activity"/>
    <property type="evidence" value="ECO:0007669"/>
    <property type="project" value="EnsemblFungi"/>
</dbReference>
<dbReference type="GO" id="GO:0000460">
    <property type="term" value="P:maturation of 5.8S rRNA"/>
    <property type="evidence" value="ECO:0007669"/>
    <property type="project" value="EnsemblFungi"/>
</dbReference>
<reference evidence="7 8" key="1">
    <citation type="journal article" date="2011" name="Proc. Natl. Acad. Sci. U.S.A.">
        <title>Evolutionary erosion of yeast sex chromosomes by mating-type switching accidents.</title>
        <authorList>
            <person name="Gordon J.L."/>
            <person name="Armisen D."/>
            <person name="Proux-Wera E."/>
            <person name="Oheigeartaigh S.S."/>
            <person name="Byrne K.P."/>
            <person name="Wolfe K.H."/>
        </authorList>
    </citation>
    <scope>NUCLEOTIDE SEQUENCE [LARGE SCALE GENOMIC DNA]</scope>
    <source>
        <strain evidence="8">ATCC MYA-139 / BCRC 22969 / CBS 8797 / CCRC 22969 / KCTC 17520 / NBRC 10181 / NCYC 3082</strain>
    </source>
</reference>
<dbReference type="GO" id="GO:0034965">
    <property type="term" value="P:intronic box C/D snoRNA processing"/>
    <property type="evidence" value="ECO:0007669"/>
    <property type="project" value="EnsemblFungi"/>
</dbReference>
<reference evidence="8" key="2">
    <citation type="submission" date="2012-08" db="EMBL/GenBank/DDBJ databases">
        <title>Genome sequence of Kazachstania naganishii.</title>
        <authorList>
            <person name="Gordon J.L."/>
            <person name="Armisen D."/>
            <person name="Proux-Wera E."/>
            <person name="OhEigeartaigh S.S."/>
            <person name="Byrne K.P."/>
            <person name="Wolfe K.H."/>
        </authorList>
    </citation>
    <scope>NUCLEOTIDE SEQUENCE [LARGE SCALE GENOMIC DNA]</scope>
    <source>
        <strain evidence="8">ATCC MYA-139 / BCRC 22969 / CBS 8797 / CCRC 22969 / KCTC 17520 / NBRC 10181 / NCYC 3082</strain>
    </source>
</reference>
<dbReference type="Pfam" id="PF22770">
    <property type="entry name" value="POP1_C"/>
    <property type="match status" value="1"/>
</dbReference>
<dbReference type="Pfam" id="PF06978">
    <property type="entry name" value="POP1_N"/>
    <property type="match status" value="1"/>
</dbReference>
<dbReference type="GO" id="GO:0005655">
    <property type="term" value="C:nucleolar ribonuclease P complex"/>
    <property type="evidence" value="ECO:0007669"/>
    <property type="project" value="EnsemblFungi"/>
</dbReference>
<proteinExistence type="predicted"/>
<dbReference type="GO" id="GO:0003723">
    <property type="term" value="F:RNA binding"/>
    <property type="evidence" value="ECO:0007669"/>
    <property type="project" value="EnsemblFungi"/>
</dbReference>
<dbReference type="GO" id="GO:0000172">
    <property type="term" value="C:ribonuclease MRP complex"/>
    <property type="evidence" value="ECO:0007669"/>
    <property type="project" value="EnsemblFungi"/>
</dbReference>
<keyword evidence="3" id="KW-0539">Nucleus</keyword>
<dbReference type="STRING" id="1071383.J7R7B8"/>
<dbReference type="EMBL" id="HE978319">
    <property type="protein sequence ID" value="CCK70760.1"/>
    <property type="molecule type" value="Genomic_DNA"/>
</dbReference>
<dbReference type="AlphaFoldDB" id="J7R7B8"/>
<feature type="domain" description="POP1 C-terminal" evidence="6">
    <location>
        <begin position="749"/>
        <end position="807"/>
    </location>
</feature>
<protein>
    <submittedName>
        <fullName evidence="7">Uncharacterized protein</fullName>
    </submittedName>
</protein>
<dbReference type="InterPro" id="IPR039182">
    <property type="entry name" value="Pop1"/>
</dbReference>